<dbReference type="Proteomes" id="UP001630127">
    <property type="component" value="Unassembled WGS sequence"/>
</dbReference>
<comment type="caution">
    <text evidence="1">The sequence shown here is derived from an EMBL/GenBank/DDBJ whole genome shotgun (WGS) entry which is preliminary data.</text>
</comment>
<evidence type="ECO:0000313" key="1">
    <source>
        <dbReference type="EMBL" id="KAL3529337.1"/>
    </source>
</evidence>
<accession>A0ABD3AFT3</accession>
<organism evidence="1 2">
    <name type="scientific">Cinchona calisaya</name>
    <dbReference type="NCBI Taxonomy" id="153742"/>
    <lineage>
        <taxon>Eukaryota</taxon>
        <taxon>Viridiplantae</taxon>
        <taxon>Streptophyta</taxon>
        <taxon>Embryophyta</taxon>
        <taxon>Tracheophyta</taxon>
        <taxon>Spermatophyta</taxon>
        <taxon>Magnoliopsida</taxon>
        <taxon>eudicotyledons</taxon>
        <taxon>Gunneridae</taxon>
        <taxon>Pentapetalae</taxon>
        <taxon>asterids</taxon>
        <taxon>lamiids</taxon>
        <taxon>Gentianales</taxon>
        <taxon>Rubiaceae</taxon>
        <taxon>Cinchonoideae</taxon>
        <taxon>Cinchoneae</taxon>
        <taxon>Cinchona</taxon>
    </lineage>
</organism>
<dbReference type="EMBL" id="JBJUIK010000004">
    <property type="protein sequence ID" value="KAL3529337.1"/>
    <property type="molecule type" value="Genomic_DNA"/>
</dbReference>
<sequence length="98" mass="11015">MGSGPCRSEMKMRVTGWMRDEMGDGGAEQRLPGGVLKSKHITLGVLLYFAWMTDYSRNAHAWPLMLILDVVVARRILPEPKMLKAIVLQELAFLEPTS</sequence>
<evidence type="ECO:0000313" key="2">
    <source>
        <dbReference type="Proteomes" id="UP001630127"/>
    </source>
</evidence>
<protein>
    <submittedName>
        <fullName evidence="1">Uncharacterized protein</fullName>
    </submittedName>
</protein>
<dbReference type="AlphaFoldDB" id="A0ABD3AFT3"/>
<gene>
    <name evidence="1" type="ORF">ACH5RR_008659</name>
</gene>
<reference evidence="1 2" key="1">
    <citation type="submission" date="2024-11" db="EMBL/GenBank/DDBJ databases">
        <title>A near-complete genome assembly of Cinchona calisaya.</title>
        <authorList>
            <person name="Lian D.C."/>
            <person name="Zhao X.W."/>
            <person name="Wei L."/>
        </authorList>
    </citation>
    <scope>NUCLEOTIDE SEQUENCE [LARGE SCALE GENOMIC DNA]</scope>
    <source>
        <tissue evidence="1">Nenye</tissue>
    </source>
</reference>
<proteinExistence type="predicted"/>
<keyword evidence="2" id="KW-1185">Reference proteome</keyword>
<name>A0ABD3AFT3_9GENT</name>